<dbReference type="GO" id="GO:0032259">
    <property type="term" value="P:methylation"/>
    <property type="evidence" value="ECO:0007669"/>
    <property type="project" value="UniProtKB-KW"/>
</dbReference>
<dbReference type="InterPro" id="IPR003788">
    <property type="entry name" value="NDUFAF7"/>
</dbReference>
<dbReference type="Pfam" id="PF02636">
    <property type="entry name" value="Methyltransf_28"/>
    <property type="match status" value="1"/>
</dbReference>
<keyword evidence="1" id="KW-0489">Methyltransferase</keyword>
<organism evidence="3 4">
    <name type="scientific">Magnetofaba australis IT-1</name>
    <dbReference type="NCBI Taxonomy" id="1434232"/>
    <lineage>
        <taxon>Bacteria</taxon>
        <taxon>Pseudomonadati</taxon>
        <taxon>Pseudomonadota</taxon>
        <taxon>Magnetococcia</taxon>
        <taxon>Magnetococcales</taxon>
        <taxon>Magnetococcaceae</taxon>
        <taxon>Magnetofaba</taxon>
    </lineage>
</organism>
<dbReference type="InterPro" id="IPR029063">
    <property type="entry name" value="SAM-dependent_MTases_sf"/>
</dbReference>
<dbReference type="SUPFAM" id="SSF53335">
    <property type="entry name" value="S-adenosyl-L-methionine-dependent methyltransferases"/>
    <property type="match status" value="1"/>
</dbReference>
<name>A0A1Y2K9U3_9PROT</name>
<evidence type="ECO:0008006" key="5">
    <source>
        <dbReference type="Google" id="ProtNLM"/>
    </source>
</evidence>
<evidence type="ECO:0000256" key="2">
    <source>
        <dbReference type="ARBA" id="ARBA00022679"/>
    </source>
</evidence>
<proteinExistence type="predicted"/>
<protein>
    <recommendedName>
        <fullName evidence="5">SAM-dependent methyltransferase</fullName>
    </recommendedName>
</protein>
<evidence type="ECO:0000313" key="4">
    <source>
        <dbReference type="Proteomes" id="UP000194003"/>
    </source>
</evidence>
<dbReference type="PANTHER" id="PTHR12049:SF7">
    <property type="entry name" value="PROTEIN ARGININE METHYLTRANSFERASE NDUFAF7, MITOCHONDRIAL"/>
    <property type="match status" value="1"/>
</dbReference>
<dbReference type="EMBL" id="LVJN01000016">
    <property type="protein sequence ID" value="OSM06230.1"/>
    <property type="molecule type" value="Genomic_DNA"/>
</dbReference>
<dbReference type="AlphaFoldDB" id="A0A1Y2K9U3"/>
<evidence type="ECO:0000313" key="3">
    <source>
        <dbReference type="EMBL" id="OSM06230.1"/>
    </source>
</evidence>
<dbReference type="OrthoDB" id="9794208at2"/>
<dbReference type="InterPro" id="IPR038375">
    <property type="entry name" value="NDUFAF7_sf"/>
</dbReference>
<sequence>MSHHPIHEILRTTAEQNGGALLFRDFMDLCLHHPQHGYYNAQKARIGRSGDFVTAPELTSLFGELITLQLVEIWGRMGAPSRFDVVEMGAGVGRMAADILRTARLFTGFKEAIRYAIVDSSPDFRQRQHETLAQAGIETDSVRWGASLLELTVEAPIDGVILGNEFLDALPVHGAAVTDQGLREIVVTWDAHKGAWREQLEHPSAALAGYCEQHNITAETLQPGWRFEAHVAADGWMRQAANTLGQGALLFIDYGEAAREMRCAGRAGGTLMGHYRHKRVDDPLKYPGEMDITAHVDFSAMARAAEAGGAVRTGFTTQSWFLMGLGILERLEQMQRMVPDAAQLGAIKQAASRLLMPGAMGDFKALLLTKGIAPSNEPLAGFRLNNRLNAL</sequence>
<accession>A0A1Y2K9U3</accession>
<dbReference type="Gene3D" id="3.40.50.12710">
    <property type="match status" value="1"/>
</dbReference>
<dbReference type="RefSeq" id="WP_085441364.1">
    <property type="nucleotide sequence ID" value="NZ_LVJN01000016.1"/>
</dbReference>
<dbReference type="GO" id="GO:0035243">
    <property type="term" value="F:protein-arginine omega-N symmetric methyltransferase activity"/>
    <property type="evidence" value="ECO:0007669"/>
    <property type="project" value="TreeGrafter"/>
</dbReference>
<dbReference type="PANTHER" id="PTHR12049">
    <property type="entry name" value="PROTEIN ARGININE METHYLTRANSFERASE NDUFAF7, MITOCHONDRIAL"/>
    <property type="match status" value="1"/>
</dbReference>
<evidence type="ECO:0000256" key="1">
    <source>
        <dbReference type="ARBA" id="ARBA00022603"/>
    </source>
</evidence>
<dbReference type="Proteomes" id="UP000194003">
    <property type="component" value="Unassembled WGS sequence"/>
</dbReference>
<comment type="caution">
    <text evidence="3">The sequence shown here is derived from an EMBL/GenBank/DDBJ whole genome shotgun (WGS) entry which is preliminary data.</text>
</comment>
<keyword evidence="2" id="KW-0808">Transferase</keyword>
<reference evidence="3 4" key="1">
    <citation type="journal article" date="2016" name="BMC Genomics">
        <title>Combined genomic and structural analyses of a cultured magnetotactic bacterium reveals its niche adaptation to a dynamic environment.</title>
        <authorList>
            <person name="Araujo A.C."/>
            <person name="Morillo V."/>
            <person name="Cypriano J."/>
            <person name="Teixeira L.C."/>
            <person name="Leao P."/>
            <person name="Lyra S."/>
            <person name="Almeida L.G."/>
            <person name="Bazylinski D.A."/>
            <person name="Vasconcellos A.T."/>
            <person name="Abreu F."/>
            <person name="Lins U."/>
        </authorList>
    </citation>
    <scope>NUCLEOTIDE SEQUENCE [LARGE SCALE GENOMIC DNA]</scope>
    <source>
        <strain evidence="3 4">IT-1</strain>
    </source>
</reference>
<dbReference type="STRING" id="1434232.MAIT1_01213"/>
<gene>
    <name evidence="3" type="ORF">MAIT1_01213</name>
</gene>
<keyword evidence="4" id="KW-1185">Reference proteome</keyword>